<protein>
    <submittedName>
        <fullName evidence="1">Uncharacterized protein</fullName>
    </submittedName>
</protein>
<comment type="caution">
    <text evidence="1">The sequence shown here is derived from an EMBL/GenBank/DDBJ whole genome shotgun (WGS) entry which is preliminary data.</text>
</comment>
<keyword evidence="2" id="KW-1185">Reference proteome</keyword>
<organism evidence="1 2">
    <name type="scientific">Dendrolimus kikuchii</name>
    <dbReference type="NCBI Taxonomy" id="765133"/>
    <lineage>
        <taxon>Eukaryota</taxon>
        <taxon>Metazoa</taxon>
        <taxon>Ecdysozoa</taxon>
        <taxon>Arthropoda</taxon>
        <taxon>Hexapoda</taxon>
        <taxon>Insecta</taxon>
        <taxon>Pterygota</taxon>
        <taxon>Neoptera</taxon>
        <taxon>Endopterygota</taxon>
        <taxon>Lepidoptera</taxon>
        <taxon>Glossata</taxon>
        <taxon>Ditrysia</taxon>
        <taxon>Bombycoidea</taxon>
        <taxon>Lasiocampidae</taxon>
        <taxon>Dendrolimus</taxon>
    </lineage>
</organism>
<gene>
    <name evidence="1" type="ORF">K1T71_011976</name>
</gene>
<accession>A0ACC1CMW5</accession>
<proteinExistence type="predicted"/>
<name>A0ACC1CMW5_9NEOP</name>
<reference evidence="1 2" key="1">
    <citation type="journal article" date="2021" name="Front. Genet.">
        <title>Chromosome-Level Genome Assembly Reveals Significant Gene Expansion in the Toll and IMD Signaling Pathways of Dendrolimus kikuchii.</title>
        <authorList>
            <person name="Zhou J."/>
            <person name="Wu P."/>
            <person name="Xiong Z."/>
            <person name="Liu N."/>
            <person name="Zhao N."/>
            <person name="Ji M."/>
            <person name="Qiu Y."/>
            <person name="Yang B."/>
        </authorList>
    </citation>
    <scope>NUCLEOTIDE SEQUENCE [LARGE SCALE GENOMIC DNA]</scope>
    <source>
        <strain evidence="1">Ann1</strain>
    </source>
</reference>
<dbReference type="Proteomes" id="UP000824533">
    <property type="component" value="Linkage Group LG21"/>
</dbReference>
<dbReference type="EMBL" id="CM034407">
    <property type="protein sequence ID" value="KAJ0172837.1"/>
    <property type="molecule type" value="Genomic_DNA"/>
</dbReference>
<evidence type="ECO:0000313" key="2">
    <source>
        <dbReference type="Proteomes" id="UP000824533"/>
    </source>
</evidence>
<evidence type="ECO:0000313" key="1">
    <source>
        <dbReference type="EMBL" id="KAJ0172837.1"/>
    </source>
</evidence>
<sequence length="541" mass="58755">MKLVLHSEETVNVYAVDGIPVVIEANEGLVPTVCGLWKVPDLVPSITIHSQVLNKVQGGAPLYLPGVTLPTGGVGFPMFQRGAIIAAHTNDNSAAGIVGRAAMSSADMLLRSVGVCLETLHVYGDQLCKDQKFSKIERPKLGSPSYTEGDITNTLVADVKQLSIQPIKDEWPSLGKSKASPSPVLNEPKIIPEVEQNEEQHDVQTDSVMDDNTAIDTSQTEETDIPSDMDGLLVWCLLTFLKLEGKNLELPLKTNLLYKNHLMPLCPPDRSLDVKKSSYKKMGKFLEAMQKEGLLEVRELEKGVDAITRVEMANPLLRQHRVPEGVGARVAEAREAAPHPEYVPPLVREMHCVTANVVDLFAPVKKGTALTAAEVRTTLTEYVKRRNLNSSQVKGAIALNPLLAKVVGGKEQDTVKWDVLMSSVISKMTPSTEMKFSDGSVKLTKAKLEPIKMQVATRSGNKKVTLVSNLESFGFSLSALSHACQVGVAASCGVTRSPGAKADQLMLQGDQTHFVAKLLIEKYGLPKKFVEGADKALNKKK</sequence>